<evidence type="ECO:0000256" key="12">
    <source>
        <dbReference type="PIRSR" id="PIRSR000099-4"/>
    </source>
</evidence>
<dbReference type="SUPFAM" id="SSF53720">
    <property type="entry name" value="ALDH-like"/>
    <property type="match status" value="1"/>
</dbReference>
<dbReference type="GO" id="GO:0008270">
    <property type="term" value="F:zinc ion binding"/>
    <property type="evidence" value="ECO:0007669"/>
    <property type="project" value="UniProtKB-UniRule"/>
</dbReference>
<dbReference type="InterPro" id="IPR001692">
    <property type="entry name" value="Histidinol_DH_CS"/>
</dbReference>
<comment type="caution">
    <text evidence="8">Lacks conserved residue(s) required for the propagation of feature annotation.</text>
</comment>
<evidence type="ECO:0000256" key="9">
    <source>
        <dbReference type="PIRNR" id="PIRNR000099"/>
    </source>
</evidence>
<dbReference type="GO" id="GO:0005829">
    <property type="term" value="C:cytosol"/>
    <property type="evidence" value="ECO:0007669"/>
    <property type="project" value="TreeGrafter"/>
</dbReference>
<dbReference type="AlphaFoldDB" id="A0AAU0UT32"/>
<dbReference type="Gene3D" id="1.20.5.1300">
    <property type="match status" value="1"/>
</dbReference>
<evidence type="ECO:0000256" key="3">
    <source>
        <dbReference type="ARBA" id="ARBA00012965"/>
    </source>
</evidence>
<keyword evidence="8" id="KW-0368">Histidine biosynthesis</keyword>
<protein>
    <recommendedName>
        <fullName evidence="3 8">Histidinol dehydrogenase</fullName>
        <shortName evidence="8">HDH</shortName>
        <ecNumber evidence="3 8">1.1.1.23</ecNumber>
    </recommendedName>
</protein>
<dbReference type="InterPro" id="IPR012131">
    <property type="entry name" value="Hstdl_DH"/>
</dbReference>
<feature type="binding site" evidence="8 12">
    <location>
        <position position="257"/>
    </location>
    <ligand>
        <name>Zn(2+)</name>
        <dbReference type="ChEBI" id="CHEBI:29105"/>
    </ligand>
</feature>
<feature type="binding site" evidence="8 11">
    <location>
        <position position="232"/>
    </location>
    <ligand>
        <name>substrate</name>
    </ligand>
</feature>
<feature type="active site" description="Proton acceptor" evidence="8 10">
    <location>
        <position position="323"/>
    </location>
</feature>
<feature type="binding site" evidence="8 11">
    <location>
        <position position="323"/>
    </location>
    <ligand>
        <name>substrate</name>
    </ligand>
</feature>
<keyword evidence="4 8" id="KW-0479">Metal-binding</keyword>
<feature type="binding site" evidence="8 12">
    <location>
        <position position="415"/>
    </location>
    <ligand>
        <name>Zn(2+)</name>
        <dbReference type="ChEBI" id="CHEBI:29105"/>
    </ligand>
</feature>
<feature type="binding site" evidence="8 11">
    <location>
        <position position="415"/>
    </location>
    <ligand>
        <name>substrate</name>
    </ligand>
</feature>
<keyword evidence="5 8" id="KW-0862">Zinc</keyword>
<feature type="binding site" evidence="8 12">
    <location>
        <position position="356"/>
    </location>
    <ligand>
        <name>Zn(2+)</name>
        <dbReference type="ChEBI" id="CHEBI:29105"/>
    </ligand>
</feature>
<organism evidence="14 15">
    <name type="scientific">Metallumcola ferriviriculae</name>
    <dbReference type="NCBI Taxonomy" id="3039180"/>
    <lineage>
        <taxon>Bacteria</taxon>
        <taxon>Bacillati</taxon>
        <taxon>Bacillota</taxon>
        <taxon>Clostridia</taxon>
        <taxon>Neomoorellales</taxon>
        <taxon>Desulfitibacteraceae</taxon>
        <taxon>Metallumcola</taxon>
    </lineage>
</organism>
<keyword evidence="8" id="KW-0028">Amino-acid biosynthesis</keyword>
<dbReference type="PANTHER" id="PTHR21256">
    <property type="entry name" value="HISTIDINOL DEHYDROGENASE HDH"/>
    <property type="match status" value="1"/>
</dbReference>
<comment type="similarity">
    <text evidence="2 8 9 13">Belongs to the histidinol dehydrogenase family.</text>
</comment>
<dbReference type="Pfam" id="PF00815">
    <property type="entry name" value="Histidinol_dh"/>
    <property type="match status" value="1"/>
</dbReference>
<evidence type="ECO:0000256" key="7">
    <source>
        <dbReference type="ARBA" id="ARBA00049489"/>
    </source>
</evidence>
<dbReference type="CDD" id="cd06572">
    <property type="entry name" value="Histidinol_dh"/>
    <property type="match status" value="1"/>
</dbReference>
<comment type="function">
    <text evidence="1 8">Catalyzes the sequential NAD-dependent oxidations of L-histidinol to L-histidinaldehyde and then to L-histidine.</text>
</comment>
<feature type="binding site" evidence="8 12">
    <location>
        <position position="254"/>
    </location>
    <ligand>
        <name>Zn(2+)</name>
        <dbReference type="ChEBI" id="CHEBI:29105"/>
    </ligand>
</feature>
<proteinExistence type="inferred from homology"/>
<evidence type="ECO:0000256" key="2">
    <source>
        <dbReference type="ARBA" id="ARBA00010178"/>
    </source>
</evidence>
<evidence type="ECO:0000256" key="5">
    <source>
        <dbReference type="ARBA" id="ARBA00022833"/>
    </source>
</evidence>
<dbReference type="NCBIfam" id="TIGR00069">
    <property type="entry name" value="hisD"/>
    <property type="match status" value="1"/>
</dbReference>
<dbReference type="Proteomes" id="UP001329915">
    <property type="component" value="Chromosome"/>
</dbReference>
<dbReference type="InterPro" id="IPR016161">
    <property type="entry name" value="Ald_DH/histidinol_DH"/>
</dbReference>
<evidence type="ECO:0000256" key="4">
    <source>
        <dbReference type="ARBA" id="ARBA00022723"/>
    </source>
</evidence>
<evidence type="ECO:0000256" key="11">
    <source>
        <dbReference type="PIRSR" id="PIRSR000099-3"/>
    </source>
</evidence>
<evidence type="ECO:0000256" key="8">
    <source>
        <dbReference type="HAMAP-Rule" id="MF_01024"/>
    </source>
</evidence>
<keyword evidence="15" id="KW-1185">Reference proteome</keyword>
<dbReference type="FunFam" id="3.40.50.1980:FF:000026">
    <property type="entry name" value="Histidinol dehydrogenase"/>
    <property type="match status" value="1"/>
</dbReference>
<evidence type="ECO:0000313" key="14">
    <source>
        <dbReference type="EMBL" id="WRO23461.1"/>
    </source>
</evidence>
<dbReference type="EC" id="1.1.1.23" evidence="3 8"/>
<dbReference type="KEGG" id="dbc:MFMK1_003321"/>
<evidence type="ECO:0000256" key="1">
    <source>
        <dbReference type="ARBA" id="ARBA00003850"/>
    </source>
</evidence>
<evidence type="ECO:0000256" key="13">
    <source>
        <dbReference type="RuleBase" id="RU004175"/>
    </source>
</evidence>
<feature type="binding site" evidence="8 11">
    <location>
        <position position="254"/>
    </location>
    <ligand>
        <name>substrate</name>
    </ligand>
</feature>
<name>A0AAU0UT32_9FIRM</name>
<dbReference type="PIRSF" id="PIRSF000099">
    <property type="entry name" value="Histidinol_dh"/>
    <property type="match status" value="1"/>
</dbReference>
<feature type="binding site" evidence="8 11">
    <location>
        <position position="257"/>
    </location>
    <ligand>
        <name>substrate</name>
    </ligand>
</feature>
<evidence type="ECO:0000256" key="6">
    <source>
        <dbReference type="ARBA" id="ARBA00023002"/>
    </source>
</evidence>
<comment type="catalytic activity">
    <reaction evidence="7 8">
        <text>L-histidinol + 2 NAD(+) + H2O = L-histidine + 2 NADH + 3 H(+)</text>
        <dbReference type="Rhea" id="RHEA:20641"/>
        <dbReference type="ChEBI" id="CHEBI:15377"/>
        <dbReference type="ChEBI" id="CHEBI:15378"/>
        <dbReference type="ChEBI" id="CHEBI:57540"/>
        <dbReference type="ChEBI" id="CHEBI:57595"/>
        <dbReference type="ChEBI" id="CHEBI:57699"/>
        <dbReference type="ChEBI" id="CHEBI:57945"/>
        <dbReference type="EC" id="1.1.1.23"/>
    </reaction>
</comment>
<dbReference type="Gene3D" id="3.40.50.1980">
    <property type="entry name" value="Nitrogenase molybdenum iron protein domain"/>
    <property type="match status" value="2"/>
</dbReference>
<dbReference type="GO" id="GO:0051287">
    <property type="term" value="F:NAD binding"/>
    <property type="evidence" value="ECO:0007669"/>
    <property type="project" value="InterPro"/>
</dbReference>
<dbReference type="RefSeq" id="WP_366922844.1">
    <property type="nucleotide sequence ID" value="NZ_CP121694.1"/>
</dbReference>
<dbReference type="FunFam" id="3.40.50.1980:FF:000001">
    <property type="entry name" value="Histidinol dehydrogenase"/>
    <property type="match status" value="1"/>
</dbReference>
<dbReference type="PRINTS" id="PR00083">
    <property type="entry name" value="HOLDHDRGNASE"/>
</dbReference>
<dbReference type="PROSITE" id="PS00611">
    <property type="entry name" value="HISOL_DEHYDROGENASE"/>
    <property type="match status" value="1"/>
</dbReference>
<feature type="active site" description="Proton acceptor" evidence="8 10">
    <location>
        <position position="322"/>
    </location>
</feature>
<evidence type="ECO:0000313" key="15">
    <source>
        <dbReference type="Proteomes" id="UP001329915"/>
    </source>
</evidence>
<reference evidence="14 15" key="1">
    <citation type="submission" date="2023-04" db="EMBL/GenBank/DDBJ databases">
        <authorList>
            <person name="Hsu D."/>
        </authorList>
    </citation>
    <scope>NUCLEOTIDE SEQUENCE [LARGE SCALE GENOMIC DNA]</scope>
    <source>
        <strain evidence="14 15">MK1</strain>
    </source>
</reference>
<keyword evidence="8" id="KW-0520">NAD</keyword>
<dbReference type="EMBL" id="CP121694">
    <property type="protein sequence ID" value="WRO23461.1"/>
    <property type="molecule type" value="Genomic_DNA"/>
</dbReference>
<comment type="cofactor">
    <cofactor evidence="8 12">
        <name>Zn(2+)</name>
        <dbReference type="ChEBI" id="CHEBI:29105"/>
    </cofactor>
    <text evidence="8 12">Binds 1 zinc ion per subunit.</text>
</comment>
<gene>
    <name evidence="8 14" type="primary">hisD</name>
    <name evidence="14" type="ORF">MFMK1_003321</name>
</gene>
<feature type="binding site" evidence="8 11">
    <location>
        <position position="410"/>
    </location>
    <ligand>
        <name>substrate</name>
    </ligand>
</feature>
<dbReference type="PANTHER" id="PTHR21256:SF2">
    <property type="entry name" value="HISTIDINE BIOSYNTHESIS TRIFUNCTIONAL PROTEIN"/>
    <property type="match status" value="1"/>
</dbReference>
<accession>A0AAU0UT32</accession>
<evidence type="ECO:0000256" key="10">
    <source>
        <dbReference type="PIRSR" id="PIRSR000099-1"/>
    </source>
</evidence>
<dbReference type="GO" id="GO:0004399">
    <property type="term" value="F:histidinol dehydrogenase activity"/>
    <property type="evidence" value="ECO:0007669"/>
    <property type="project" value="UniProtKB-UniRule"/>
</dbReference>
<dbReference type="InterPro" id="IPR022695">
    <property type="entry name" value="Histidinol_DH_monofunct"/>
</dbReference>
<dbReference type="GO" id="GO:0000105">
    <property type="term" value="P:L-histidine biosynthetic process"/>
    <property type="evidence" value="ECO:0007669"/>
    <property type="project" value="UniProtKB-UniRule"/>
</dbReference>
<comment type="pathway">
    <text evidence="8">Amino-acid biosynthesis; L-histidine biosynthesis; L-histidine from 5-phospho-alpha-D-ribose 1-diphosphate: step 9/9.</text>
</comment>
<dbReference type="HAMAP" id="MF_01024">
    <property type="entry name" value="HisD"/>
    <property type="match status" value="1"/>
</dbReference>
<sequence>MIKIVTNSSDFNKYIQSSQTGLVEVERAVRSIINKVREEGEDGLLELRQRFDGVPSARPLRVQAEEINQAYQMVDDSFRRALQQAKENIYRFHRKQERKTWFSTEESGPSLGQLIRPIDRVGIYVPGGTATYPSSVLMNAIPARVAGVKEIAMVTPPDRDGNVPAPTLVAAAEVGITEIYRVGGAHAIAALAYGTRSIKPVDKITGPGNAYVTLAKKQVYGQVGIDMLAGPSEILVVADGNANARFAAADLLSQAEHDVLARPLMVTDSAILAAAVREEIERQLKRLSRQDIARQSIDNHGVIFVENDWENIWQLVNAIAPEHLELLVVNPMKMLGRVRHAGAVFLGPYSPEPVGDYVAGPNHVLPTGGTARFYSPLNVDTFIKKSSVISFSKKDLVKEAENIISLARVEGLDAHARAVQARLEED</sequence>
<keyword evidence="6 8" id="KW-0560">Oxidoreductase</keyword>
<feature type="binding site" evidence="8 11">
    <location>
        <position position="356"/>
    </location>
    <ligand>
        <name>substrate</name>
    </ligand>
</feature>